<dbReference type="Pfam" id="PF00440">
    <property type="entry name" value="TetR_N"/>
    <property type="match status" value="1"/>
</dbReference>
<dbReference type="SUPFAM" id="SSF46689">
    <property type="entry name" value="Homeodomain-like"/>
    <property type="match status" value="1"/>
</dbReference>
<evidence type="ECO:0000313" key="6">
    <source>
        <dbReference type="EMBL" id="MEJ2862533.1"/>
    </source>
</evidence>
<organism evidence="6 7">
    <name type="scientific">Actinomycetospora flava</name>
    <dbReference type="NCBI Taxonomy" id="3129232"/>
    <lineage>
        <taxon>Bacteria</taxon>
        <taxon>Bacillati</taxon>
        <taxon>Actinomycetota</taxon>
        <taxon>Actinomycetes</taxon>
        <taxon>Pseudonocardiales</taxon>
        <taxon>Pseudonocardiaceae</taxon>
        <taxon>Actinomycetospora</taxon>
    </lineage>
</organism>
<evidence type="ECO:0000313" key="7">
    <source>
        <dbReference type="Proteomes" id="UP001369736"/>
    </source>
</evidence>
<dbReference type="Proteomes" id="UP001369736">
    <property type="component" value="Unassembled WGS sequence"/>
</dbReference>
<sequence length="219" mass="24056">MGAVKKGTDRPSRKEKAQATRRRILASALAAFTERGYTDTTVESVARDAGVAVQTVYFTFRTKGDLLQATYEHVVLGPDNLHPHQTDWWRAVEQADDVVTAVRALVEGTTELLERAAPLVWAVLGDPTAREAYDHNERLRRDGNEHLVGALAAKHPLRAGLPSTTARDILLVLTGPQLYSQLTRDLGWTPRAVADWMTAAVLRELFALDTAPVGPRLGD</sequence>
<keyword evidence="7" id="KW-1185">Reference proteome</keyword>
<dbReference type="PRINTS" id="PR00455">
    <property type="entry name" value="HTHTETR"/>
</dbReference>
<dbReference type="EMBL" id="JBBEGM010000006">
    <property type="protein sequence ID" value="MEJ2862533.1"/>
    <property type="molecule type" value="Genomic_DNA"/>
</dbReference>
<evidence type="ECO:0000256" key="2">
    <source>
        <dbReference type="ARBA" id="ARBA00023125"/>
    </source>
</evidence>
<dbReference type="InterPro" id="IPR009057">
    <property type="entry name" value="Homeodomain-like_sf"/>
</dbReference>
<dbReference type="RefSeq" id="WP_337703914.1">
    <property type="nucleotide sequence ID" value="NZ_JBBEGM010000006.1"/>
</dbReference>
<dbReference type="Gene3D" id="1.10.357.10">
    <property type="entry name" value="Tetracycline Repressor, domain 2"/>
    <property type="match status" value="1"/>
</dbReference>
<feature type="DNA-binding region" description="H-T-H motif" evidence="4">
    <location>
        <begin position="41"/>
        <end position="60"/>
    </location>
</feature>
<keyword evidence="1" id="KW-0805">Transcription regulation</keyword>
<accession>A0ABU8M5E7</accession>
<protein>
    <submittedName>
        <fullName evidence="6">TetR/AcrR family transcriptional regulator</fullName>
    </submittedName>
</protein>
<feature type="domain" description="HTH tetR-type" evidence="5">
    <location>
        <begin position="18"/>
        <end position="78"/>
    </location>
</feature>
<dbReference type="PANTHER" id="PTHR30055">
    <property type="entry name" value="HTH-TYPE TRANSCRIPTIONAL REGULATOR RUTR"/>
    <property type="match status" value="1"/>
</dbReference>
<evidence type="ECO:0000256" key="4">
    <source>
        <dbReference type="PROSITE-ProRule" id="PRU00335"/>
    </source>
</evidence>
<dbReference type="PROSITE" id="PS50977">
    <property type="entry name" value="HTH_TETR_2"/>
    <property type="match status" value="1"/>
</dbReference>
<dbReference type="InterPro" id="IPR001647">
    <property type="entry name" value="HTH_TetR"/>
</dbReference>
<evidence type="ECO:0000256" key="3">
    <source>
        <dbReference type="ARBA" id="ARBA00023163"/>
    </source>
</evidence>
<evidence type="ECO:0000259" key="5">
    <source>
        <dbReference type="PROSITE" id="PS50977"/>
    </source>
</evidence>
<dbReference type="PANTHER" id="PTHR30055:SF234">
    <property type="entry name" value="HTH-TYPE TRANSCRIPTIONAL REGULATOR BETI"/>
    <property type="match status" value="1"/>
</dbReference>
<name>A0ABU8M5E7_9PSEU</name>
<evidence type="ECO:0000256" key="1">
    <source>
        <dbReference type="ARBA" id="ARBA00023015"/>
    </source>
</evidence>
<comment type="caution">
    <text evidence="6">The sequence shown here is derived from an EMBL/GenBank/DDBJ whole genome shotgun (WGS) entry which is preliminary data.</text>
</comment>
<keyword evidence="2 4" id="KW-0238">DNA-binding</keyword>
<proteinExistence type="predicted"/>
<dbReference type="InterPro" id="IPR050109">
    <property type="entry name" value="HTH-type_TetR-like_transc_reg"/>
</dbReference>
<gene>
    <name evidence="6" type="ORF">WCD58_15275</name>
</gene>
<reference evidence="6 7" key="1">
    <citation type="submission" date="2024-03" db="EMBL/GenBank/DDBJ databases">
        <title>Actinomycetospora sp. OC33-EN07, a novel actinomycete isolated from wild orchid (Aerides multiflora).</title>
        <authorList>
            <person name="Suriyachadkun C."/>
        </authorList>
    </citation>
    <scope>NUCLEOTIDE SEQUENCE [LARGE SCALE GENOMIC DNA]</scope>
    <source>
        <strain evidence="6 7">OC33-EN07</strain>
    </source>
</reference>
<keyword evidence="3" id="KW-0804">Transcription</keyword>